<evidence type="ECO:0000256" key="2">
    <source>
        <dbReference type="HAMAP-Rule" id="MF_00296"/>
    </source>
</evidence>
<evidence type="ECO:0000313" key="6">
    <source>
        <dbReference type="Proteomes" id="UP000184088"/>
    </source>
</evidence>
<feature type="active site" evidence="2 3">
    <location>
        <position position="342"/>
    </location>
</feature>
<comment type="subunit">
    <text evidence="2">Homodimer.</text>
</comment>
<dbReference type="Pfam" id="PF00561">
    <property type="entry name" value="Abhydrolase_1"/>
    <property type="match status" value="1"/>
</dbReference>
<comment type="similarity">
    <text evidence="2">Belongs to the AB hydrolase superfamily. MetX family.</text>
</comment>
<comment type="function">
    <text evidence="2">Transfers an acetyl group from acetyl-CoA to L-homoserine, forming acetyl-L-homoserine.</text>
</comment>
<dbReference type="GO" id="GO:0005737">
    <property type="term" value="C:cytoplasm"/>
    <property type="evidence" value="ECO:0007669"/>
    <property type="project" value="UniProtKB-SubCell"/>
</dbReference>
<feature type="binding site" evidence="2">
    <location>
        <position position="222"/>
    </location>
    <ligand>
        <name>substrate</name>
    </ligand>
</feature>
<feature type="binding site" evidence="2">
    <location>
        <position position="343"/>
    </location>
    <ligand>
        <name>substrate</name>
    </ligand>
</feature>
<comment type="subcellular location">
    <subcellularLocation>
        <location evidence="2">Cytoplasm</location>
    </subcellularLocation>
</comment>
<dbReference type="InterPro" id="IPR000073">
    <property type="entry name" value="AB_hydrolase_1"/>
</dbReference>
<dbReference type="HAMAP" id="MF_00296">
    <property type="entry name" value="MetX_acyltransf"/>
    <property type="match status" value="1"/>
</dbReference>
<dbReference type="Proteomes" id="UP000184088">
    <property type="component" value="Unassembled WGS sequence"/>
</dbReference>
<dbReference type="AlphaFoldDB" id="A0A1M5D6X5"/>
<keyword evidence="2" id="KW-0012">Acyltransferase</keyword>
<organism evidence="5 6">
    <name type="scientific">Caldanaerobius fijiensis DSM 17918</name>
    <dbReference type="NCBI Taxonomy" id="1121256"/>
    <lineage>
        <taxon>Bacteria</taxon>
        <taxon>Bacillati</taxon>
        <taxon>Bacillota</taxon>
        <taxon>Clostridia</taxon>
        <taxon>Thermoanaerobacterales</taxon>
        <taxon>Thermoanaerobacteraceae</taxon>
        <taxon>Caldanaerobius</taxon>
    </lineage>
</organism>
<dbReference type="GO" id="GO:0004414">
    <property type="term" value="F:homoserine O-acetyltransferase activity"/>
    <property type="evidence" value="ECO:0007669"/>
    <property type="project" value="UniProtKB-UniRule"/>
</dbReference>
<keyword evidence="2" id="KW-0028">Amino-acid biosynthesis</keyword>
<dbReference type="NCBIfam" id="TIGR01392">
    <property type="entry name" value="homoserO_Ac_trn"/>
    <property type="match status" value="1"/>
</dbReference>
<reference evidence="5 6" key="1">
    <citation type="submission" date="2016-11" db="EMBL/GenBank/DDBJ databases">
        <authorList>
            <person name="Jaros S."/>
            <person name="Januszkiewicz K."/>
            <person name="Wedrychowicz H."/>
        </authorList>
    </citation>
    <scope>NUCLEOTIDE SEQUENCE [LARGE SCALE GENOMIC DNA]</scope>
    <source>
        <strain evidence="5 6">DSM 17918</strain>
    </source>
</reference>
<feature type="active site" description="Nucleophile" evidence="2 3">
    <location>
        <position position="152"/>
    </location>
</feature>
<dbReference type="STRING" id="1121256.SAMN02746089_02271"/>
<evidence type="ECO:0000259" key="4">
    <source>
        <dbReference type="Pfam" id="PF00561"/>
    </source>
</evidence>
<dbReference type="InterPro" id="IPR008220">
    <property type="entry name" value="HAT_MetX-like"/>
</dbReference>
<feature type="domain" description="AB hydrolase-1" evidence="4">
    <location>
        <begin position="46"/>
        <end position="326"/>
    </location>
</feature>
<dbReference type="GO" id="GO:0009092">
    <property type="term" value="P:homoserine metabolic process"/>
    <property type="evidence" value="ECO:0007669"/>
    <property type="project" value="TreeGrafter"/>
</dbReference>
<dbReference type="EC" id="2.3.1.31" evidence="2"/>
<dbReference type="UniPathway" id="UPA00051">
    <property type="reaction ID" value="UER00074"/>
</dbReference>
<comment type="caution">
    <text evidence="2">Lacks conserved residue(s) required for the propagation of feature annotation.</text>
</comment>
<evidence type="ECO:0000256" key="3">
    <source>
        <dbReference type="PIRSR" id="PIRSR000443-1"/>
    </source>
</evidence>
<dbReference type="GO" id="GO:0009086">
    <property type="term" value="P:methionine biosynthetic process"/>
    <property type="evidence" value="ECO:0007669"/>
    <property type="project" value="UniProtKB-UniRule"/>
</dbReference>
<dbReference type="NCBIfam" id="NF001209">
    <property type="entry name" value="PRK00175.1"/>
    <property type="match status" value="1"/>
</dbReference>
<keyword evidence="2" id="KW-0486">Methionine biosynthesis</keyword>
<evidence type="ECO:0000256" key="1">
    <source>
        <dbReference type="ARBA" id="ARBA00022679"/>
    </source>
</evidence>
<keyword evidence="1 2" id="KW-0808">Transferase</keyword>
<proteinExistence type="inferred from homology"/>
<dbReference type="Gene3D" id="1.10.1740.110">
    <property type="match status" value="1"/>
</dbReference>
<keyword evidence="6" id="KW-1185">Reference proteome</keyword>
<name>A0A1M5D6X5_9THEO</name>
<comment type="catalytic activity">
    <reaction evidence="2">
        <text>L-homoserine + acetyl-CoA = O-acetyl-L-homoserine + CoA</text>
        <dbReference type="Rhea" id="RHEA:13701"/>
        <dbReference type="ChEBI" id="CHEBI:57287"/>
        <dbReference type="ChEBI" id="CHEBI:57288"/>
        <dbReference type="ChEBI" id="CHEBI:57476"/>
        <dbReference type="ChEBI" id="CHEBI:57716"/>
        <dbReference type="EC" id="2.3.1.31"/>
    </reaction>
</comment>
<gene>
    <name evidence="2" type="primary">metXA</name>
    <name evidence="5" type="ORF">SAMN02746089_02271</name>
</gene>
<evidence type="ECO:0000313" key="5">
    <source>
        <dbReference type="EMBL" id="SHF62617.1"/>
    </source>
</evidence>
<dbReference type="PANTHER" id="PTHR32268:SF11">
    <property type="entry name" value="HOMOSERINE O-ACETYLTRANSFERASE"/>
    <property type="match status" value="1"/>
</dbReference>
<dbReference type="EMBL" id="FQVH01000033">
    <property type="protein sequence ID" value="SHF62617.1"/>
    <property type="molecule type" value="Genomic_DNA"/>
</dbReference>
<comment type="pathway">
    <text evidence="2">Amino-acid biosynthesis; L-methionine biosynthesis via de novo pathway; O-acetyl-L-homoserine from L-homoserine: step 1/1.</text>
</comment>
<sequence length="374" mass="41884">MPVIVEKKYLHLSKDEVTFTTESGYTFDELTIAYEVYGEPDIYKNNVVLVLHALSGDSHAAGKYREDDKKAGWWDGLIGPGKYIDTNEYCVICSNVLGGCQGTTGPSSINPRTGKPYAADFPKINIRDMVRVQKILLDKLGISHLRAVIGGSMGGMQALEWAVTYPTMMDKTIVIAATPALSPFNIAFNYLGLSAILNDPNWNGGYYYESGLKPDKGLSLARMIGMITYKSDELFDVRFGREKDPSGMFQCERYMEHHGQSFLQRFDANTYVYILRAMNEHDISKPYGSMKRALQRIDSDVLVIGIDTDIIYPPKYLKEFVSNLNKVGGCAVYKELSSIQGHDSFLVDIDLLGPIVKSFIQQEQTNREAKIVEL</sequence>
<keyword evidence="2" id="KW-0963">Cytoplasm</keyword>
<accession>A0A1M5D6X5</accession>
<dbReference type="Gene3D" id="3.40.50.1820">
    <property type="entry name" value="alpha/beta hydrolase"/>
    <property type="match status" value="1"/>
</dbReference>
<feature type="active site" evidence="2 3">
    <location>
        <position position="309"/>
    </location>
</feature>
<protein>
    <recommendedName>
        <fullName evidence="2">Homoserine O-acetyltransferase</fullName>
        <shortName evidence="2">HAT</shortName>
        <ecNumber evidence="2">2.3.1.31</ecNumber>
    </recommendedName>
    <alternativeName>
        <fullName evidence="2">Homoserine transacetylase</fullName>
        <shortName evidence="2">HTA</shortName>
    </alternativeName>
</protein>
<dbReference type="SUPFAM" id="SSF53474">
    <property type="entry name" value="alpha/beta-Hydrolases"/>
    <property type="match status" value="1"/>
</dbReference>
<dbReference type="PIRSF" id="PIRSF000443">
    <property type="entry name" value="Homoser_Ac_trans"/>
    <property type="match status" value="1"/>
</dbReference>
<dbReference type="InterPro" id="IPR029058">
    <property type="entry name" value="AB_hydrolase_fold"/>
</dbReference>
<dbReference type="PANTHER" id="PTHR32268">
    <property type="entry name" value="HOMOSERINE O-ACETYLTRANSFERASE"/>
    <property type="match status" value="1"/>
</dbReference>